<sequence length="157" mass="16813">MPLDDPTDDEWFVIRALGGSAPVDPMPAELPAKARVGYRARRPEADVADLVDDSATDPPRGVRELSAFGEGTRLLTFATPDVHVRLEITSRDRLCDIVGQLTPGGAGTVEVRWDDGATTATVDTAGAFVVHNIPPGPMSIVFHRTGQSPLATRWVTV</sequence>
<proteinExistence type="predicted"/>
<name>A0ABP7ETS0_9ACTN</name>
<dbReference type="EMBL" id="BAABDD010000001">
    <property type="protein sequence ID" value="GAA3723541.1"/>
    <property type="molecule type" value="Genomic_DNA"/>
</dbReference>
<dbReference type="RefSeq" id="WP_344966155.1">
    <property type="nucleotide sequence ID" value="NZ_BAABDD010000001.1"/>
</dbReference>
<keyword evidence="2" id="KW-1185">Reference proteome</keyword>
<dbReference type="Proteomes" id="UP001500908">
    <property type="component" value="Unassembled WGS sequence"/>
</dbReference>
<accession>A0ABP7ETS0</accession>
<organism evidence="1 2">
    <name type="scientific">Salinactinospora qingdaonensis</name>
    <dbReference type="NCBI Taxonomy" id="702744"/>
    <lineage>
        <taxon>Bacteria</taxon>
        <taxon>Bacillati</taxon>
        <taxon>Actinomycetota</taxon>
        <taxon>Actinomycetes</taxon>
        <taxon>Streptosporangiales</taxon>
        <taxon>Nocardiopsidaceae</taxon>
        <taxon>Salinactinospora</taxon>
    </lineage>
</organism>
<reference evidence="2" key="1">
    <citation type="journal article" date="2019" name="Int. J. Syst. Evol. Microbiol.">
        <title>The Global Catalogue of Microorganisms (GCM) 10K type strain sequencing project: providing services to taxonomists for standard genome sequencing and annotation.</title>
        <authorList>
            <consortium name="The Broad Institute Genomics Platform"/>
            <consortium name="The Broad Institute Genome Sequencing Center for Infectious Disease"/>
            <person name="Wu L."/>
            <person name="Ma J."/>
        </authorList>
    </citation>
    <scope>NUCLEOTIDE SEQUENCE [LARGE SCALE GENOMIC DNA]</scope>
    <source>
        <strain evidence="2">JCM 17137</strain>
    </source>
</reference>
<evidence type="ECO:0000313" key="1">
    <source>
        <dbReference type="EMBL" id="GAA3723541.1"/>
    </source>
</evidence>
<evidence type="ECO:0008006" key="3">
    <source>
        <dbReference type="Google" id="ProtNLM"/>
    </source>
</evidence>
<comment type="caution">
    <text evidence="1">The sequence shown here is derived from an EMBL/GenBank/DDBJ whole genome shotgun (WGS) entry which is preliminary data.</text>
</comment>
<protein>
    <recommendedName>
        <fullName evidence="3">Carboxypeptidase regulatory-like domain-containing protein</fullName>
    </recommendedName>
</protein>
<gene>
    <name evidence="1" type="ORF">GCM10022402_00220</name>
</gene>
<evidence type="ECO:0000313" key="2">
    <source>
        <dbReference type="Proteomes" id="UP001500908"/>
    </source>
</evidence>